<accession>A0A0H5R175</accession>
<feature type="non-terminal residue" evidence="2">
    <location>
        <position position="1"/>
    </location>
</feature>
<feature type="non-terminal residue" evidence="2">
    <location>
        <position position="224"/>
    </location>
</feature>
<dbReference type="EMBL" id="HACM01001107">
    <property type="protein sequence ID" value="CRZ01549.1"/>
    <property type="molecule type" value="Transcribed_RNA"/>
</dbReference>
<proteinExistence type="predicted"/>
<reference evidence="2" key="1">
    <citation type="submission" date="2015-04" db="EMBL/GenBank/DDBJ databases">
        <title>The genome sequence of the plant pathogenic Rhizarian Plasmodiophora brassicae reveals insights in its biotrophic life cycle and the origin of chitin synthesis.</title>
        <authorList>
            <person name="Schwelm A."/>
            <person name="Fogelqvist J."/>
            <person name="Knaust A."/>
            <person name="Julke S."/>
            <person name="Lilja T."/>
            <person name="Dhandapani V."/>
            <person name="Bonilla-Rosso G."/>
            <person name="Karlsson M."/>
            <person name="Shevchenko A."/>
            <person name="Choi S.R."/>
            <person name="Kim H.G."/>
            <person name="Park J.Y."/>
            <person name="Lim Y.P."/>
            <person name="Ludwig-Muller J."/>
            <person name="Dixelius C."/>
        </authorList>
    </citation>
    <scope>NUCLEOTIDE SEQUENCE</scope>
    <source>
        <tissue evidence="2">Potato root galls</tissue>
    </source>
</reference>
<evidence type="ECO:0000313" key="2">
    <source>
        <dbReference type="EMBL" id="CRZ01549.1"/>
    </source>
</evidence>
<feature type="region of interest" description="Disordered" evidence="1">
    <location>
        <begin position="99"/>
        <end position="120"/>
    </location>
</feature>
<organism evidence="2">
    <name type="scientific">Spongospora subterranea</name>
    <dbReference type="NCBI Taxonomy" id="70186"/>
    <lineage>
        <taxon>Eukaryota</taxon>
        <taxon>Sar</taxon>
        <taxon>Rhizaria</taxon>
        <taxon>Endomyxa</taxon>
        <taxon>Phytomyxea</taxon>
        <taxon>Plasmodiophorida</taxon>
        <taxon>Plasmodiophoridae</taxon>
        <taxon>Spongospora</taxon>
    </lineage>
</organism>
<sequence>TDVSFRNANLVPSMVHNILDNTLQGQITRLGYVWLNTLNIMCQRNIVITGDSRFQLRCTPNMDLVLSQVGSLLEELQKEEDSQERWLNQLGRLLESLEQRQPGIPSPSRAAEHHADPDQLQSSQIWRHMYYDLKNRFEGDLQRQISDYELAISVEADRPLSFGCASPCQLSSDPAHVMLRGRASELAESLANLRLHLGEQDLVSVKLSLDISHRQYQNYISTKN</sequence>
<dbReference type="AlphaFoldDB" id="A0A0H5R175"/>
<name>A0A0H5R175_9EUKA</name>
<evidence type="ECO:0000256" key="1">
    <source>
        <dbReference type="SAM" id="MobiDB-lite"/>
    </source>
</evidence>
<protein>
    <submittedName>
        <fullName evidence="2">Uncharacterized protein</fullName>
    </submittedName>
</protein>